<feature type="transmembrane region" description="Helical" evidence="7">
    <location>
        <begin position="132"/>
        <end position="156"/>
    </location>
</feature>
<keyword evidence="3 7" id="KW-0812">Transmembrane</keyword>
<feature type="domain" description="Integral membrane bound transporter" evidence="9">
    <location>
        <begin position="396"/>
        <end position="517"/>
    </location>
</feature>
<gene>
    <name evidence="10" type="primary">yccS</name>
    <name evidence="10" type="ORF">D0T92_00300</name>
</gene>
<proteinExistence type="inferred from homology"/>
<dbReference type="KEGG" id="nzl:D0T92_00300"/>
<dbReference type="InterPro" id="IPR049453">
    <property type="entry name" value="Memb_transporter_dom"/>
</dbReference>
<keyword evidence="2" id="KW-1003">Cell membrane</keyword>
<dbReference type="Proteomes" id="UP000325713">
    <property type="component" value="Chromosome"/>
</dbReference>
<protein>
    <submittedName>
        <fullName evidence="10">TIGR01666 family membrane protein</fullName>
    </submittedName>
</protein>
<dbReference type="InterPro" id="IPR032692">
    <property type="entry name" value="YccS_N"/>
</dbReference>
<dbReference type="NCBIfam" id="TIGR01666">
    <property type="entry name" value="YCCS"/>
    <property type="match status" value="1"/>
</dbReference>
<comment type="similarity">
    <text evidence="6">Belongs to the YccS/YhfK family.</text>
</comment>
<keyword evidence="5 7" id="KW-0472">Membrane</keyword>
<feature type="transmembrane region" description="Helical" evidence="7">
    <location>
        <begin position="432"/>
        <end position="449"/>
    </location>
</feature>
<feature type="transmembrane region" description="Helical" evidence="7">
    <location>
        <begin position="86"/>
        <end position="103"/>
    </location>
</feature>
<evidence type="ECO:0000313" key="10">
    <source>
        <dbReference type="EMBL" id="QEY25137.1"/>
    </source>
</evidence>
<organism evidence="10 11">
    <name type="scientific">Neisseria zalophi</name>
    <dbReference type="NCBI Taxonomy" id="640030"/>
    <lineage>
        <taxon>Bacteria</taxon>
        <taxon>Pseudomonadati</taxon>
        <taxon>Pseudomonadota</taxon>
        <taxon>Betaproteobacteria</taxon>
        <taxon>Neisseriales</taxon>
        <taxon>Neisseriaceae</taxon>
        <taxon>Neisseria</taxon>
    </lineage>
</organism>
<feature type="domain" description="Integral membrane protein YccS N-terminal" evidence="8">
    <location>
        <begin position="61"/>
        <end position="339"/>
    </location>
</feature>
<sequence length="717" mass="80879">MRTPAINSRIVSTLPVFFSLFCAVSVVWYLQKPSVTTPFILGIIAGALVDLDNRITGRLKNIVITIILFSISSLAAQMTYGTGLPFILVMTLLTFISILLGVVGLSYRTFAFGALVVATYTTLVYHSETPWFVNPMFILFGTLLYSVTTLIFYIIFPNRPVQESMAAAYSALANYLDAKAAFFDPDEADYLEKRQIELAMRNTAIIETFNRCRTALFYRMRGQHRHPRTLRMLHYYFAAQDIHERISSVHVDYLDLSDRLKNTDLIFRIGRLLELQGQACRDIAECLRNDKPYQYSERLGRAVQGCRQSLKLYAEQYQGREVHAIQRLLENLFGVDYQLSHLENSEEEAANEKIGIAATETGGLRHAWRTIRSQLNFESAVFRHAVRLSIVFGLTCSFVEISNYSEGYWVLLTILLVCQPNYSATKSRINQRIVGTVLGVCVGSLVPYFTPSVETKLWIVLASATLFFFFRTNKFSFSTFFITVQALTSMSLAGLDVFDLTWSRLLDTLVGSVIAWAAVSYLWPDWRYLTLKQTGAKSISSNGNYLHHIISQFQNGNSDDMNYRIARRKAHEAAAALSSSVSDMSSQPRIYGNKLQDGFNLLKISYALIGYISALGAYRNRMANSDDSGFTKEFFSTADQVADILENIALYSEADFQTALNEMKSRLAYLQTLVQDDRQNNILWQQISLIAGQLEPCYTAIQSAQSDNIQPLAAEAA</sequence>
<keyword evidence="11" id="KW-1185">Reference proteome</keyword>
<feature type="transmembrane region" description="Helical" evidence="7">
    <location>
        <begin position="63"/>
        <end position="80"/>
    </location>
</feature>
<dbReference type="GO" id="GO:0005886">
    <property type="term" value="C:plasma membrane"/>
    <property type="evidence" value="ECO:0007669"/>
    <property type="project" value="UniProtKB-SubCell"/>
</dbReference>
<dbReference type="AlphaFoldDB" id="A0A5J6PW50"/>
<dbReference type="Pfam" id="PF12805">
    <property type="entry name" value="FUSC-like"/>
    <property type="match status" value="1"/>
</dbReference>
<evidence type="ECO:0000256" key="6">
    <source>
        <dbReference type="ARBA" id="ARBA00043993"/>
    </source>
</evidence>
<evidence type="ECO:0000256" key="2">
    <source>
        <dbReference type="ARBA" id="ARBA00022475"/>
    </source>
</evidence>
<evidence type="ECO:0000256" key="7">
    <source>
        <dbReference type="SAM" id="Phobius"/>
    </source>
</evidence>
<evidence type="ECO:0000256" key="4">
    <source>
        <dbReference type="ARBA" id="ARBA00022989"/>
    </source>
</evidence>
<evidence type="ECO:0000259" key="9">
    <source>
        <dbReference type="Pfam" id="PF13515"/>
    </source>
</evidence>
<feature type="transmembrane region" description="Helical" evidence="7">
    <location>
        <begin position="35"/>
        <end position="51"/>
    </location>
</feature>
<dbReference type="Pfam" id="PF13515">
    <property type="entry name" value="FUSC_2"/>
    <property type="match status" value="1"/>
</dbReference>
<dbReference type="InterPro" id="IPR010019">
    <property type="entry name" value="Integral_membrane_YccS"/>
</dbReference>
<dbReference type="InterPro" id="IPR010020">
    <property type="entry name" value="Integral_membrane_YCCS_YHJK"/>
</dbReference>
<accession>A0A5J6PW50</accession>
<evidence type="ECO:0000256" key="3">
    <source>
        <dbReference type="ARBA" id="ARBA00022692"/>
    </source>
</evidence>
<feature type="transmembrane region" description="Helical" evidence="7">
    <location>
        <begin position="501"/>
        <end position="523"/>
    </location>
</feature>
<dbReference type="RefSeq" id="WP_151049139.1">
    <property type="nucleotide sequence ID" value="NZ_CP031700.1"/>
</dbReference>
<name>A0A5J6PW50_9NEIS</name>
<keyword evidence="4 7" id="KW-1133">Transmembrane helix</keyword>
<dbReference type="PANTHER" id="PTHR30509:SF8">
    <property type="entry name" value="INNER MEMBRANE PROTEIN YCCS"/>
    <property type="match status" value="1"/>
</dbReference>
<feature type="transmembrane region" description="Helical" evidence="7">
    <location>
        <begin position="12"/>
        <end position="29"/>
    </location>
</feature>
<evidence type="ECO:0000256" key="5">
    <source>
        <dbReference type="ARBA" id="ARBA00023136"/>
    </source>
</evidence>
<evidence type="ECO:0000313" key="11">
    <source>
        <dbReference type="Proteomes" id="UP000325713"/>
    </source>
</evidence>
<dbReference type="NCBIfam" id="TIGR01667">
    <property type="entry name" value="YCCS_YHFK"/>
    <property type="match status" value="1"/>
</dbReference>
<dbReference type="EMBL" id="CP031700">
    <property type="protein sequence ID" value="QEY25137.1"/>
    <property type="molecule type" value="Genomic_DNA"/>
</dbReference>
<dbReference type="PANTHER" id="PTHR30509">
    <property type="entry name" value="P-HYDROXYBENZOIC ACID EFFLUX PUMP SUBUNIT-RELATED"/>
    <property type="match status" value="1"/>
</dbReference>
<comment type="subcellular location">
    <subcellularLocation>
        <location evidence="1">Cell membrane</location>
        <topology evidence="1">Multi-pass membrane protein</topology>
    </subcellularLocation>
</comment>
<evidence type="ECO:0000259" key="8">
    <source>
        <dbReference type="Pfam" id="PF12805"/>
    </source>
</evidence>
<feature type="transmembrane region" description="Helical" evidence="7">
    <location>
        <begin position="477"/>
        <end position="495"/>
    </location>
</feature>
<reference evidence="10 11" key="1">
    <citation type="submission" date="2018-08" db="EMBL/GenBank/DDBJ databases">
        <title>Neisseria zalophi ATCC BAA-2455 complete genome.</title>
        <authorList>
            <person name="Veseli I.A."/>
            <person name="Buttler R."/>
            <person name="Mascarenhas dos Santos A.C."/>
            <person name="Pombert J.-F."/>
        </authorList>
    </citation>
    <scope>NUCLEOTIDE SEQUENCE [LARGE SCALE GENOMIC DNA]</scope>
    <source>
        <strain evidence="10 11">ATCC BAA-2455</strain>
    </source>
</reference>
<feature type="transmembrane region" description="Helical" evidence="7">
    <location>
        <begin position="110"/>
        <end position="126"/>
    </location>
</feature>
<evidence type="ECO:0000256" key="1">
    <source>
        <dbReference type="ARBA" id="ARBA00004651"/>
    </source>
</evidence>
<dbReference type="OrthoDB" id="8670769at2"/>